<keyword evidence="3" id="KW-1133">Transmembrane helix</keyword>
<sequence>MEKERGRIAALSLEDHTKIAMGYPSMTRYPQPHPGYPIPYQDHYAQPYPKSYAPPSPHACYNRRSYHPIEPDEESGATFVRYIFLMMIIIIVCLCAISLVIWLLFGTDIPEFRVASLYVPTFDISNSTLKADWVMNVTVINPSEKLEIYFDNIESSIFYDSNVLAMASEDPFHVGVDGQTTMQPKLSTSNMVPNQTFKDRVVEKMVKDHSDGTMMFCLRMALNAKSKYGSLMRLQRFKLFCDGLVVRFDGDVGPGILASDMENDCLIFT</sequence>
<evidence type="ECO:0008006" key="6">
    <source>
        <dbReference type="Google" id="ProtNLM"/>
    </source>
</evidence>
<evidence type="ECO:0000313" key="4">
    <source>
        <dbReference type="EMBL" id="KAK2973115.1"/>
    </source>
</evidence>
<comment type="subcellular location">
    <subcellularLocation>
        <location evidence="1">Membrane</location>
    </subcellularLocation>
</comment>
<feature type="transmembrane region" description="Helical" evidence="3">
    <location>
        <begin position="82"/>
        <end position="105"/>
    </location>
</feature>
<evidence type="ECO:0000256" key="2">
    <source>
        <dbReference type="ARBA" id="ARBA00023136"/>
    </source>
</evidence>
<evidence type="ECO:0000313" key="5">
    <source>
        <dbReference type="Proteomes" id="UP001187471"/>
    </source>
</evidence>
<keyword evidence="2 3" id="KW-0472">Membrane</keyword>
<protein>
    <recommendedName>
        <fullName evidence="6">Late embryogenesis abundant protein LEA-2 subgroup domain-containing protein</fullName>
    </recommendedName>
</protein>
<dbReference type="EMBL" id="JAVXUO010002451">
    <property type="protein sequence ID" value="KAK2973115.1"/>
    <property type="molecule type" value="Genomic_DNA"/>
</dbReference>
<keyword evidence="3" id="KW-0812">Transmembrane</keyword>
<dbReference type="PANTHER" id="PTHR31234">
    <property type="entry name" value="LATE EMBRYOGENESIS ABUNDANT (LEA) HYDROXYPROLINE-RICH GLYCOPROTEIN FAMILY"/>
    <property type="match status" value="1"/>
</dbReference>
<evidence type="ECO:0000256" key="3">
    <source>
        <dbReference type="SAM" id="Phobius"/>
    </source>
</evidence>
<proteinExistence type="predicted"/>
<reference evidence="4" key="1">
    <citation type="submission" date="2022-12" db="EMBL/GenBank/DDBJ databases">
        <title>Draft genome assemblies for two species of Escallonia (Escalloniales).</title>
        <authorList>
            <person name="Chanderbali A."/>
            <person name="Dervinis C."/>
            <person name="Anghel I."/>
            <person name="Soltis D."/>
            <person name="Soltis P."/>
            <person name="Zapata F."/>
        </authorList>
    </citation>
    <scope>NUCLEOTIDE SEQUENCE</scope>
    <source>
        <strain evidence="4">UCBG92.1500</strain>
        <tissue evidence="4">Leaf</tissue>
    </source>
</reference>
<evidence type="ECO:0000256" key="1">
    <source>
        <dbReference type="ARBA" id="ARBA00004370"/>
    </source>
</evidence>
<comment type="caution">
    <text evidence="4">The sequence shown here is derived from an EMBL/GenBank/DDBJ whole genome shotgun (WGS) entry which is preliminary data.</text>
</comment>
<accession>A0AA88R0N3</accession>
<name>A0AA88R0N3_9ASTE</name>
<dbReference type="PANTHER" id="PTHR31234:SF55">
    <property type="entry name" value="LATE EMBRYOGENESIS ABUNDANT (LEA) HYDROXYPROLINE-RICH GLYCOPROTEIN FAMILY"/>
    <property type="match status" value="1"/>
</dbReference>
<dbReference type="Proteomes" id="UP001187471">
    <property type="component" value="Unassembled WGS sequence"/>
</dbReference>
<dbReference type="AlphaFoldDB" id="A0AA88R0N3"/>
<dbReference type="GO" id="GO:0098542">
    <property type="term" value="P:defense response to other organism"/>
    <property type="evidence" value="ECO:0007669"/>
    <property type="project" value="InterPro"/>
</dbReference>
<dbReference type="GO" id="GO:0005886">
    <property type="term" value="C:plasma membrane"/>
    <property type="evidence" value="ECO:0007669"/>
    <property type="project" value="TreeGrafter"/>
</dbReference>
<organism evidence="4 5">
    <name type="scientific">Escallonia rubra</name>
    <dbReference type="NCBI Taxonomy" id="112253"/>
    <lineage>
        <taxon>Eukaryota</taxon>
        <taxon>Viridiplantae</taxon>
        <taxon>Streptophyta</taxon>
        <taxon>Embryophyta</taxon>
        <taxon>Tracheophyta</taxon>
        <taxon>Spermatophyta</taxon>
        <taxon>Magnoliopsida</taxon>
        <taxon>eudicotyledons</taxon>
        <taxon>Gunneridae</taxon>
        <taxon>Pentapetalae</taxon>
        <taxon>asterids</taxon>
        <taxon>campanulids</taxon>
        <taxon>Escalloniales</taxon>
        <taxon>Escalloniaceae</taxon>
        <taxon>Escallonia</taxon>
    </lineage>
</organism>
<keyword evidence="5" id="KW-1185">Reference proteome</keyword>
<dbReference type="InterPro" id="IPR044839">
    <property type="entry name" value="NDR1-like"/>
</dbReference>
<gene>
    <name evidence="4" type="ORF">RJ640_027087</name>
</gene>